<name>A0A699RZ78_TANCI</name>
<gene>
    <name evidence="1" type="ORF">Tci_861574</name>
</gene>
<dbReference type="EMBL" id="BKCJ011121758">
    <property type="protein sequence ID" value="GFC89604.1"/>
    <property type="molecule type" value="Genomic_DNA"/>
</dbReference>
<evidence type="ECO:0000313" key="1">
    <source>
        <dbReference type="EMBL" id="GFC89604.1"/>
    </source>
</evidence>
<dbReference type="AlphaFoldDB" id="A0A699RZ78"/>
<reference evidence="1" key="1">
    <citation type="journal article" date="2019" name="Sci. Rep.">
        <title>Draft genome of Tanacetum cinerariifolium, the natural source of mosquito coil.</title>
        <authorList>
            <person name="Yamashiro T."/>
            <person name="Shiraishi A."/>
            <person name="Satake H."/>
            <person name="Nakayama K."/>
        </authorList>
    </citation>
    <scope>NUCLEOTIDE SEQUENCE</scope>
</reference>
<sequence length="65" mass="7643">LVLEGNLWQIYTFSPWSFDFLTFDGFGFDHWIKLVPELWILDKRSFNVDLFGEKLLPDPALSCGF</sequence>
<comment type="caution">
    <text evidence="1">The sequence shown here is derived from an EMBL/GenBank/DDBJ whole genome shotgun (WGS) entry which is preliminary data.</text>
</comment>
<protein>
    <submittedName>
        <fullName evidence="1">Uncharacterized protein</fullName>
    </submittedName>
</protein>
<accession>A0A699RZ78</accession>
<proteinExistence type="predicted"/>
<feature type="non-terminal residue" evidence="1">
    <location>
        <position position="1"/>
    </location>
</feature>
<organism evidence="1">
    <name type="scientific">Tanacetum cinerariifolium</name>
    <name type="common">Dalmatian daisy</name>
    <name type="synonym">Chrysanthemum cinerariifolium</name>
    <dbReference type="NCBI Taxonomy" id="118510"/>
    <lineage>
        <taxon>Eukaryota</taxon>
        <taxon>Viridiplantae</taxon>
        <taxon>Streptophyta</taxon>
        <taxon>Embryophyta</taxon>
        <taxon>Tracheophyta</taxon>
        <taxon>Spermatophyta</taxon>
        <taxon>Magnoliopsida</taxon>
        <taxon>eudicotyledons</taxon>
        <taxon>Gunneridae</taxon>
        <taxon>Pentapetalae</taxon>
        <taxon>asterids</taxon>
        <taxon>campanulids</taxon>
        <taxon>Asterales</taxon>
        <taxon>Asteraceae</taxon>
        <taxon>Asteroideae</taxon>
        <taxon>Anthemideae</taxon>
        <taxon>Anthemidinae</taxon>
        <taxon>Tanacetum</taxon>
    </lineage>
</organism>